<dbReference type="GO" id="GO:0008934">
    <property type="term" value="F:inositol monophosphate 1-phosphatase activity"/>
    <property type="evidence" value="ECO:0007669"/>
    <property type="project" value="InterPro"/>
</dbReference>
<comment type="pathway">
    <text evidence="5">Polyol metabolism; myo-inositol biosynthesis; myo-inositol from D-glucose 6-phosphate: step 2/2.</text>
</comment>
<dbReference type="GO" id="GO:0007165">
    <property type="term" value="P:signal transduction"/>
    <property type="evidence" value="ECO:0007669"/>
    <property type="project" value="TreeGrafter"/>
</dbReference>
<dbReference type="PANTHER" id="PTHR20854">
    <property type="entry name" value="INOSITOL MONOPHOSPHATASE"/>
    <property type="match status" value="1"/>
</dbReference>
<comment type="caution">
    <text evidence="6">The sequence shown here is derived from an EMBL/GenBank/DDBJ whole genome shotgun (WGS) entry which is preliminary data.</text>
</comment>
<dbReference type="PRINTS" id="PR00377">
    <property type="entry name" value="IMPHPHTASES"/>
</dbReference>
<feature type="binding site" evidence="4">
    <location>
        <position position="155"/>
    </location>
    <ligand>
        <name>Mg(2+)</name>
        <dbReference type="ChEBI" id="CHEBI:18420"/>
        <label>1</label>
        <note>catalytic</note>
    </ligand>
</feature>
<dbReference type="EMBL" id="BDSP01000136">
    <property type="protein sequence ID" value="GAX19335.1"/>
    <property type="molecule type" value="Genomic_DNA"/>
</dbReference>
<organism evidence="6 7">
    <name type="scientific">Fistulifera solaris</name>
    <name type="common">Oleaginous diatom</name>
    <dbReference type="NCBI Taxonomy" id="1519565"/>
    <lineage>
        <taxon>Eukaryota</taxon>
        <taxon>Sar</taxon>
        <taxon>Stramenopiles</taxon>
        <taxon>Ochrophyta</taxon>
        <taxon>Bacillariophyta</taxon>
        <taxon>Bacillariophyceae</taxon>
        <taxon>Bacillariophycidae</taxon>
        <taxon>Naviculales</taxon>
        <taxon>Naviculaceae</taxon>
        <taxon>Fistulifera</taxon>
    </lineage>
</organism>
<comment type="similarity">
    <text evidence="3 5">Belongs to the inositol monophosphatase superfamily.</text>
</comment>
<dbReference type="InParanoid" id="A0A1Z5JZ86"/>
<dbReference type="AlphaFoldDB" id="A0A1Z5JZ86"/>
<comment type="cofactor">
    <cofactor evidence="2 4 5">
        <name>Mg(2+)</name>
        <dbReference type="ChEBI" id="CHEBI:18420"/>
    </cofactor>
</comment>
<dbReference type="CDD" id="cd01639">
    <property type="entry name" value="IMPase"/>
    <property type="match status" value="1"/>
</dbReference>
<evidence type="ECO:0000256" key="3">
    <source>
        <dbReference type="ARBA" id="ARBA00009759"/>
    </source>
</evidence>
<feature type="binding site" evidence="4">
    <location>
        <position position="156"/>
    </location>
    <ligand>
        <name>Mg(2+)</name>
        <dbReference type="ChEBI" id="CHEBI:18420"/>
        <label>1</label>
        <note>catalytic</note>
    </ligand>
</feature>
<gene>
    <name evidence="6" type="ORF">FisN_4Lh085</name>
</gene>
<reference evidence="6 7" key="1">
    <citation type="journal article" date="2015" name="Plant Cell">
        <title>Oil accumulation by the oleaginous diatom Fistulifera solaris as revealed by the genome and transcriptome.</title>
        <authorList>
            <person name="Tanaka T."/>
            <person name="Maeda Y."/>
            <person name="Veluchamy A."/>
            <person name="Tanaka M."/>
            <person name="Abida H."/>
            <person name="Marechal E."/>
            <person name="Bowler C."/>
            <person name="Muto M."/>
            <person name="Sunaga Y."/>
            <person name="Tanaka M."/>
            <person name="Yoshino T."/>
            <person name="Taniguchi T."/>
            <person name="Fukuda Y."/>
            <person name="Nemoto M."/>
            <person name="Matsumoto M."/>
            <person name="Wong P.S."/>
            <person name="Aburatani S."/>
            <person name="Fujibuchi W."/>
        </authorList>
    </citation>
    <scope>NUCLEOTIDE SEQUENCE [LARGE SCALE GENOMIC DNA]</scope>
    <source>
        <strain evidence="6 7">JPCC DA0580</strain>
    </source>
</reference>
<dbReference type="PANTHER" id="PTHR20854:SF4">
    <property type="entry name" value="INOSITOL-1-MONOPHOSPHATASE-RELATED"/>
    <property type="match status" value="1"/>
</dbReference>
<keyword evidence="4 5" id="KW-0460">Magnesium</keyword>
<feature type="binding site" evidence="4">
    <location>
        <position position="153"/>
    </location>
    <ligand>
        <name>Mg(2+)</name>
        <dbReference type="ChEBI" id="CHEBI:18420"/>
        <label>1</label>
        <note>catalytic</note>
    </ligand>
</feature>
<keyword evidence="4 5" id="KW-0479">Metal-binding</keyword>
<accession>A0A1Z5JZ86</accession>
<dbReference type="Gene3D" id="3.40.190.80">
    <property type="match status" value="1"/>
</dbReference>
<dbReference type="UniPathway" id="UPA00823">
    <property type="reaction ID" value="UER00788"/>
</dbReference>
<evidence type="ECO:0000313" key="7">
    <source>
        <dbReference type="Proteomes" id="UP000198406"/>
    </source>
</evidence>
<keyword evidence="7" id="KW-1185">Reference proteome</keyword>
<feature type="binding site" evidence="4">
    <location>
        <position position="123"/>
    </location>
    <ligand>
        <name>Mg(2+)</name>
        <dbReference type="ChEBI" id="CHEBI:18420"/>
        <label>1</label>
        <note>catalytic</note>
    </ligand>
</feature>
<evidence type="ECO:0000256" key="5">
    <source>
        <dbReference type="RuleBase" id="RU364068"/>
    </source>
</evidence>
<dbReference type="Gene3D" id="3.30.540.10">
    <property type="entry name" value="Fructose-1,6-Bisphosphatase, subunit A, domain 1"/>
    <property type="match status" value="1"/>
</dbReference>
<evidence type="ECO:0000256" key="2">
    <source>
        <dbReference type="ARBA" id="ARBA00001946"/>
    </source>
</evidence>
<comment type="catalytic activity">
    <reaction evidence="1 5">
        <text>a myo-inositol phosphate + H2O = myo-inositol + phosphate</text>
        <dbReference type="Rhea" id="RHEA:24056"/>
        <dbReference type="ChEBI" id="CHEBI:15377"/>
        <dbReference type="ChEBI" id="CHEBI:17268"/>
        <dbReference type="ChEBI" id="CHEBI:43474"/>
        <dbReference type="ChEBI" id="CHEBI:84139"/>
        <dbReference type="EC" id="3.1.3.25"/>
    </reaction>
</comment>
<dbReference type="InterPro" id="IPR033942">
    <property type="entry name" value="IMPase"/>
</dbReference>
<sequence length="340" mass="36019">MNIKLASILLGITKGLSVRPLTRLRSSSQLSSSAADKSTWQQDVSLQECQEIMVVAQQAAMVAGKTIRSHLGCSSEVGGLKESTDFKVKTTIKDIVTQYDSQAQHAVEDIIRKSFPEHSFLGEENVAPGAAASEQALVDALQETPSGFVWICDPIDGTANFAAGLPLCGVTVSVIFKGDPIVGVIYDPNSDEMFSAIRGHGAYLNNNIPLVVAKTTTDIKDAIINAGCPSDPNAFAVSMKGVLALNSKCRGLRMIACSALTTAWIAAGRMTAHFGYDLSSWDLVAGALIIHEAGGRVTDLDGSPYKVTTRNMLCSNGAIHDQVLKALKDADAIAFSRSTS</sequence>
<dbReference type="GO" id="GO:0006021">
    <property type="term" value="P:inositol biosynthetic process"/>
    <property type="evidence" value="ECO:0007669"/>
    <property type="project" value="UniProtKB-UniPathway"/>
</dbReference>
<dbReference type="Proteomes" id="UP000198406">
    <property type="component" value="Unassembled WGS sequence"/>
</dbReference>
<evidence type="ECO:0000256" key="1">
    <source>
        <dbReference type="ARBA" id="ARBA00001033"/>
    </source>
</evidence>
<keyword evidence="5 6" id="KW-0378">Hydrolase</keyword>
<dbReference type="Pfam" id="PF00459">
    <property type="entry name" value="Inositol_P"/>
    <property type="match status" value="1"/>
</dbReference>
<name>A0A1Z5JZ86_FISSO</name>
<dbReference type="InterPro" id="IPR000760">
    <property type="entry name" value="Inositol_monophosphatase-like"/>
</dbReference>
<proteinExistence type="inferred from homology"/>
<evidence type="ECO:0000256" key="4">
    <source>
        <dbReference type="PIRSR" id="PIRSR600760-2"/>
    </source>
</evidence>
<evidence type="ECO:0000313" key="6">
    <source>
        <dbReference type="EMBL" id="GAX19335.1"/>
    </source>
</evidence>
<dbReference type="GO" id="GO:0046872">
    <property type="term" value="F:metal ion binding"/>
    <property type="evidence" value="ECO:0007669"/>
    <property type="project" value="UniProtKB-KW"/>
</dbReference>
<dbReference type="EC" id="3.1.3.25" evidence="5"/>
<feature type="binding site" evidence="4">
    <location>
        <position position="282"/>
    </location>
    <ligand>
        <name>Mg(2+)</name>
        <dbReference type="ChEBI" id="CHEBI:18420"/>
        <label>1</label>
        <note>catalytic</note>
    </ligand>
</feature>
<protein>
    <recommendedName>
        <fullName evidence="5">Inositol-1-monophosphatase</fullName>
        <ecNumber evidence="5">3.1.3.25</ecNumber>
    </recommendedName>
</protein>
<dbReference type="SUPFAM" id="SSF56655">
    <property type="entry name" value="Carbohydrate phosphatase"/>
    <property type="match status" value="1"/>
</dbReference>
<dbReference type="OrthoDB" id="10254945at2759"/>